<accession>A0A2N6K8Q6</accession>
<evidence type="ECO:0000313" key="2">
    <source>
        <dbReference type="Proteomes" id="UP000235036"/>
    </source>
</evidence>
<gene>
    <name evidence="1" type="ORF">CEN44_01430</name>
</gene>
<dbReference type="EMBL" id="NRQW01000032">
    <property type="protein sequence ID" value="PLZ94109.1"/>
    <property type="molecule type" value="Genomic_DNA"/>
</dbReference>
<organism evidence="1 2">
    <name type="scientific">Fischerella muscicola CCMEE 5323</name>
    <dbReference type="NCBI Taxonomy" id="2019572"/>
    <lineage>
        <taxon>Bacteria</taxon>
        <taxon>Bacillati</taxon>
        <taxon>Cyanobacteriota</taxon>
        <taxon>Cyanophyceae</taxon>
        <taxon>Nostocales</taxon>
        <taxon>Hapalosiphonaceae</taxon>
        <taxon>Fischerella</taxon>
    </lineage>
</organism>
<sequence length="69" mass="8102">MWVERRKVSKLNSGDAKQREDVMMPTTVIKSVLARLVNASSGTEKDLVRTYYFFCNYNIGYLNYWLFLA</sequence>
<keyword evidence="2" id="KW-1185">Reference proteome</keyword>
<dbReference type="Proteomes" id="UP000235036">
    <property type="component" value="Unassembled WGS sequence"/>
</dbReference>
<name>A0A2N6K8Q6_FISMU</name>
<comment type="caution">
    <text evidence="1">The sequence shown here is derived from an EMBL/GenBank/DDBJ whole genome shotgun (WGS) entry which is preliminary data.</text>
</comment>
<protein>
    <submittedName>
        <fullName evidence="1">Uncharacterized protein</fullName>
    </submittedName>
</protein>
<dbReference type="AlphaFoldDB" id="A0A2N6K8Q6"/>
<proteinExistence type="predicted"/>
<reference evidence="1 2" key="1">
    <citation type="submission" date="2017-08" db="EMBL/GenBank/DDBJ databases">
        <title>Genomes of Fischerella (Mastigocladus) sp. strains.</title>
        <authorList>
            <person name="Miller S.R."/>
        </authorList>
    </citation>
    <scope>NUCLEOTIDE SEQUENCE [LARGE SCALE GENOMIC DNA]</scope>
    <source>
        <strain evidence="1 2">CCMEE 5323</strain>
    </source>
</reference>
<evidence type="ECO:0000313" key="1">
    <source>
        <dbReference type="EMBL" id="PLZ94109.1"/>
    </source>
</evidence>